<evidence type="ECO:0000256" key="1">
    <source>
        <dbReference type="ARBA" id="ARBA00022475"/>
    </source>
</evidence>
<dbReference type="PROSITE" id="PS50234">
    <property type="entry name" value="VWFA"/>
    <property type="match status" value="1"/>
</dbReference>
<keyword evidence="2 5" id="KW-0812">Transmembrane</keyword>
<dbReference type="InterPro" id="IPR024163">
    <property type="entry name" value="Aerotolerance_reg_N"/>
</dbReference>
<dbReference type="InterPro" id="IPR002035">
    <property type="entry name" value="VWF_A"/>
</dbReference>
<dbReference type="Proteomes" id="UP000218113">
    <property type="component" value="Unassembled WGS sequence"/>
</dbReference>
<dbReference type="PANTHER" id="PTHR22550">
    <property type="entry name" value="SPORE GERMINATION PROTEIN"/>
    <property type="match status" value="1"/>
</dbReference>
<dbReference type="AlphaFoldDB" id="A0A2A4SW52"/>
<dbReference type="InterPro" id="IPR036465">
    <property type="entry name" value="vWFA_dom_sf"/>
</dbReference>
<sequence length="350" mass="38964">MEFDLPASILAACTLLVFLLLGFRRRKLTTAIFFSNSSHLQQAGSSWRVRWRKLLPILRIISVSLLLVAFARPQQGLEVIRTAKEGIAIQMVIDRSSSMKEEMDYEGSTLNRLSVVKQVFRKFILGNREKLRGRSNDMIGLMSFAGFAEENSPLTLDHQSLVNLAQTITPAARIEDGTMIGDGLYYAALRLISVDQLLARAGEKNSAYKVKSKIIILLTDGQQTQGGRSPLEAAEFARENGIKVYTIAITDGGNYQKQNSLLGGFFSLGRQPIDTSLIQKVAEITGGIFAKASSGEALLEIYQKVDMLEKSDFEERFTTYKEQFPVFVAIALSLLLLEIILSQTLFRKIP</sequence>
<dbReference type="EMBL" id="NVSR01000114">
    <property type="protein sequence ID" value="PCI25301.1"/>
    <property type="molecule type" value="Genomic_DNA"/>
</dbReference>
<dbReference type="SMART" id="SM00327">
    <property type="entry name" value="VWA"/>
    <property type="match status" value="1"/>
</dbReference>
<keyword evidence="4 5" id="KW-0472">Membrane</keyword>
<keyword evidence="3 5" id="KW-1133">Transmembrane helix</keyword>
<protein>
    <recommendedName>
        <fullName evidence="6">VWFA domain-containing protein</fullName>
    </recommendedName>
</protein>
<name>A0A2A4SW52_9DELT</name>
<evidence type="ECO:0000256" key="5">
    <source>
        <dbReference type="SAM" id="Phobius"/>
    </source>
</evidence>
<evidence type="ECO:0000313" key="8">
    <source>
        <dbReference type="Proteomes" id="UP000218113"/>
    </source>
</evidence>
<dbReference type="Gene3D" id="3.40.50.410">
    <property type="entry name" value="von Willebrand factor, type A domain"/>
    <property type="match status" value="1"/>
</dbReference>
<evidence type="ECO:0000313" key="7">
    <source>
        <dbReference type="EMBL" id="PCI25301.1"/>
    </source>
</evidence>
<feature type="domain" description="VWFA" evidence="6">
    <location>
        <begin position="88"/>
        <end position="305"/>
    </location>
</feature>
<comment type="caution">
    <text evidence="7">The sequence shown here is derived from an EMBL/GenBank/DDBJ whole genome shotgun (WGS) entry which is preliminary data.</text>
</comment>
<dbReference type="SUPFAM" id="SSF53300">
    <property type="entry name" value="vWA-like"/>
    <property type="match status" value="1"/>
</dbReference>
<evidence type="ECO:0000256" key="3">
    <source>
        <dbReference type="ARBA" id="ARBA00022989"/>
    </source>
</evidence>
<evidence type="ECO:0000256" key="4">
    <source>
        <dbReference type="ARBA" id="ARBA00023136"/>
    </source>
</evidence>
<organism evidence="7 8">
    <name type="scientific">SAR324 cluster bacterium</name>
    <dbReference type="NCBI Taxonomy" id="2024889"/>
    <lineage>
        <taxon>Bacteria</taxon>
        <taxon>Deltaproteobacteria</taxon>
        <taxon>SAR324 cluster</taxon>
    </lineage>
</organism>
<proteinExistence type="predicted"/>
<dbReference type="Pfam" id="PF00092">
    <property type="entry name" value="VWA"/>
    <property type="match status" value="1"/>
</dbReference>
<dbReference type="InterPro" id="IPR050768">
    <property type="entry name" value="UPF0353/GerABKA_families"/>
</dbReference>
<gene>
    <name evidence="7" type="ORF">COB67_10695</name>
</gene>
<keyword evidence="1" id="KW-1003">Cell membrane</keyword>
<dbReference type="Pfam" id="PF07584">
    <property type="entry name" value="BatA"/>
    <property type="match status" value="1"/>
</dbReference>
<evidence type="ECO:0000259" key="6">
    <source>
        <dbReference type="PROSITE" id="PS50234"/>
    </source>
</evidence>
<evidence type="ECO:0000256" key="2">
    <source>
        <dbReference type="ARBA" id="ARBA00022692"/>
    </source>
</evidence>
<dbReference type="PANTHER" id="PTHR22550:SF5">
    <property type="entry name" value="LEUCINE ZIPPER PROTEIN 4"/>
    <property type="match status" value="1"/>
</dbReference>
<feature type="transmembrane region" description="Helical" evidence="5">
    <location>
        <begin position="324"/>
        <end position="346"/>
    </location>
</feature>
<accession>A0A2A4SW52</accession>
<feature type="transmembrane region" description="Helical" evidence="5">
    <location>
        <begin position="6"/>
        <end position="23"/>
    </location>
</feature>
<reference evidence="8" key="1">
    <citation type="submission" date="2017-08" db="EMBL/GenBank/DDBJ databases">
        <title>A dynamic microbial community with high functional redundancy inhabits the cold, oxic subseafloor aquifer.</title>
        <authorList>
            <person name="Tully B.J."/>
            <person name="Wheat C.G."/>
            <person name="Glazer B.T."/>
            <person name="Huber J.A."/>
        </authorList>
    </citation>
    <scope>NUCLEOTIDE SEQUENCE [LARGE SCALE GENOMIC DNA]</scope>
</reference>